<comment type="caution">
    <text evidence="3">The sequence shown here is derived from an EMBL/GenBank/DDBJ whole genome shotgun (WGS) entry which is preliminary data.</text>
</comment>
<dbReference type="RefSeq" id="WP_142706803.1">
    <property type="nucleotide sequence ID" value="NZ_VIRS01000016.1"/>
</dbReference>
<dbReference type="Proteomes" id="UP000317982">
    <property type="component" value="Unassembled WGS sequence"/>
</dbReference>
<dbReference type="EMBL" id="VIRS01000016">
    <property type="protein sequence ID" value="TQS42884.1"/>
    <property type="molecule type" value="Genomic_DNA"/>
</dbReference>
<sequence length="411" mass="44139">MSNAEEIVHREVRELVRSRGVDPLHDPAAVSGLIDEVLATHAERAAGGTAEALPDPVGTRRVVLDAVAGLGPLQRFLDDPTVEEIWVNGPGRVFVARYGRSELTTTILAPGQIEELVQRALERTGRRVDLSTPFVDAMLSDGSRLHVVIPDVTREHWAVNIRKFVARAHTLAELIPLGTLTPHSGRFLEASVVAGLNVIVSGATQTGKTTLLNCLAGAIPTFERVISCEEVFELQLRHHPDWVALQTRQPNLEGAGEIPLRRLVTEALRMRPDRLIVGEVRQAEALDLLIALNAGLPGLCSVHANSARQAVTKLCTLPLLAGENVHPSFVVPTVATCVDLVVHLEMSATGARTVREIVAVGGRSGDGAIETAEVFTTVSGELTRADGFPPHRERYARTGIDLPALLASGPP</sequence>
<evidence type="ECO:0000259" key="2">
    <source>
        <dbReference type="Pfam" id="PF00437"/>
    </source>
</evidence>
<gene>
    <name evidence="3" type="ORF">FL583_22840</name>
</gene>
<evidence type="ECO:0000313" key="4">
    <source>
        <dbReference type="Proteomes" id="UP000317982"/>
    </source>
</evidence>
<reference evidence="3 4" key="1">
    <citation type="submission" date="2019-07" db="EMBL/GenBank/DDBJ databases">
        <title>Cryptosporangium phraense sp. nov., isolated from plant litter.</title>
        <authorList>
            <person name="Suriyachadkun C."/>
        </authorList>
    </citation>
    <scope>NUCLEOTIDE SEQUENCE [LARGE SCALE GENOMIC DNA]</scope>
    <source>
        <strain evidence="3 4">A-T 5661</strain>
    </source>
</reference>
<dbReference type="InterPro" id="IPR027417">
    <property type="entry name" value="P-loop_NTPase"/>
</dbReference>
<dbReference type="InterPro" id="IPR050921">
    <property type="entry name" value="T4SS_GSP_E_ATPase"/>
</dbReference>
<dbReference type="PANTHER" id="PTHR30486:SF6">
    <property type="entry name" value="TYPE IV PILUS RETRACTATION ATPASE PILT"/>
    <property type="match status" value="1"/>
</dbReference>
<comment type="similarity">
    <text evidence="1">Belongs to the GSP E family.</text>
</comment>
<organism evidence="3 4">
    <name type="scientific">Cryptosporangium phraense</name>
    <dbReference type="NCBI Taxonomy" id="2593070"/>
    <lineage>
        <taxon>Bacteria</taxon>
        <taxon>Bacillati</taxon>
        <taxon>Actinomycetota</taxon>
        <taxon>Actinomycetes</taxon>
        <taxon>Cryptosporangiales</taxon>
        <taxon>Cryptosporangiaceae</taxon>
        <taxon>Cryptosporangium</taxon>
    </lineage>
</organism>
<dbReference type="GO" id="GO:0016887">
    <property type="term" value="F:ATP hydrolysis activity"/>
    <property type="evidence" value="ECO:0007669"/>
    <property type="project" value="InterPro"/>
</dbReference>
<dbReference type="SUPFAM" id="SSF52540">
    <property type="entry name" value="P-loop containing nucleoside triphosphate hydrolases"/>
    <property type="match status" value="1"/>
</dbReference>
<dbReference type="OrthoDB" id="9810761at2"/>
<dbReference type="AlphaFoldDB" id="A0A545ANG7"/>
<protein>
    <submittedName>
        <fullName evidence="3">CpaF family protein</fullName>
    </submittedName>
</protein>
<feature type="domain" description="Bacterial type II secretion system protein E" evidence="2">
    <location>
        <begin position="69"/>
        <end position="322"/>
    </location>
</feature>
<evidence type="ECO:0000256" key="1">
    <source>
        <dbReference type="ARBA" id="ARBA00006611"/>
    </source>
</evidence>
<dbReference type="InParanoid" id="A0A545ANG7"/>
<dbReference type="CDD" id="cd01130">
    <property type="entry name" value="VirB11-like_ATPase"/>
    <property type="match status" value="1"/>
</dbReference>
<dbReference type="Gene3D" id="3.30.450.380">
    <property type="match status" value="1"/>
</dbReference>
<dbReference type="PANTHER" id="PTHR30486">
    <property type="entry name" value="TWITCHING MOTILITY PROTEIN PILT"/>
    <property type="match status" value="1"/>
</dbReference>
<dbReference type="Gene3D" id="3.40.50.300">
    <property type="entry name" value="P-loop containing nucleotide triphosphate hydrolases"/>
    <property type="match status" value="1"/>
</dbReference>
<name>A0A545ANG7_9ACTN</name>
<evidence type="ECO:0000313" key="3">
    <source>
        <dbReference type="EMBL" id="TQS42884.1"/>
    </source>
</evidence>
<accession>A0A545ANG7</accession>
<dbReference type="InterPro" id="IPR001482">
    <property type="entry name" value="T2SS/T4SS_dom"/>
</dbReference>
<proteinExistence type="inferred from homology"/>
<dbReference type="Pfam" id="PF00437">
    <property type="entry name" value="T2SSE"/>
    <property type="match status" value="1"/>
</dbReference>
<keyword evidence="4" id="KW-1185">Reference proteome</keyword>